<dbReference type="Proteomes" id="UP001597476">
    <property type="component" value="Unassembled WGS sequence"/>
</dbReference>
<evidence type="ECO:0000313" key="2">
    <source>
        <dbReference type="EMBL" id="MFD2727119.1"/>
    </source>
</evidence>
<keyword evidence="1" id="KW-0472">Membrane</keyword>
<feature type="transmembrane region" description="Helical" evidence="1">
    <location>
        <begin position="109"/>
        <end position="132"/>
    </location>
</feature>
<name>A0ABW5TE57_9FLAO</name>
<feature type="transmembrane region" description="Helical" evidence="1">
    <location>
        <begin position="57"/>
        <end position="75"/>
    </location>
</feature>
<keyword evidence="1" id="KW-0812">Transmembrane</keyword>
<evidence type="ECO:0000256" key="1">
    <source>
        <dbReference type="SAM" id="Phobius"/>
    </source>
</evidence>
<proteinExistence type="predicted"/>
<comment type="caution">
    <text evidence="2">The sequence shown here is derived from an EMBL/GenBank/DDBJ whole genome shotgun (WGS) entry which is preliminary data.</text>
</comment>
<dbReference type="EMBL" id="JBHULY010000029">
    <property type="protein sequence ID" value="MFD2727119.1"/>
    <property type="molecule type" value="Genomic_DNA"/>
</dbReference>
<sequence length="137" mass="15878">MKAQENKHLDKLAKRIIKEGALESPSLNFVDNVMLQVDELSVTKATTYKPLIPWKTWVGILITIAICVILIFMFGNPEEGTVFLNKFNIGDFSDERLFKSFFEVNLSKIVIYALVFFGIMLSFQMSFLKYYYDKKVE</sequence>
<dbReference type="RefSeq" id="WP_380292667.1">
    <property type="nucleotide sequence ID" value="NZ_JBHULY010000029.1"/>
</dbReference>
<accession>A0ABW5TE57</accession>
<keyword evidence="3" id="KW-1185">Reference proteome</keyword>
<gene>
    <name evidence="2" type="ORF">ACFSR8_12935</name>
</gene>
<organism evidence="2 3">
    <name type="scientific">Hyunsoonleella rubra</name>
    <dbReference type="NCBI Taxonomy" id="1737062"/>
    <lineage>
        <taxon>Bacteria</taxon>
        <taxon>Pseudomonadati</taxon>
        <taxon>Bacteroidota</taxon>
        <taxon>Flavobacteriia</taxon>
        <taxon>Flavobacteriales</taxon>
        <taxon>Flavobacteriaceae</taxon>
    </lineage>
</organism>
<reference evidence="3" key="1">
    <citation type="journal article" date="2019" name="Int. J. Syst. Evol. Microbiol.">
        <title>The Global Catalogue of Microorganisms (GCM) 10K type strain sequencing project: providing services to taxonomists for standard genome sequencing and annotation.</title>
        <authorList>
            <consortium name="The Broad Institute Genomics Platform"/>
            <consortium name="The Broad Institute Genome Sequencing Center for Infectious Disease"/>
            <person name="Wu L."/>
            <person name="Ma J."/>
        </authorList>
    </citation>
    <scope>NUCLEOTIDE SEQUENCE [LARGE SCALE GENOMIC DNA]</scope>
    <source>
        <strain evidence="3">KCTC 42398</strain>
    </source>
</reference>
<keyword evidence="1" id="KW-1133">Transmembrane helix</keyword>
<protein>
    <submittedName>
        <fullName evidence="2">Uncharacterized protein</fullName>
    </submittedName>
</protein>
<evidence type="ECO:0000313" key="3">
    <source>
        <dbReference type="Proteomes" id="UP001597476"/>
    </source>
</evidence>